<dbReference type="Proteomes" id="UP000250070">
    <property type="component" value="Unassembled WGS sequence"/>
</dbReference>
<feature type="transmembrane region" description="Helical" evidence="1">
    <location>
        <begin position="12"/>
        <end position="32"/>
    </location>
</feature>
<evidence type="ECO:0000313" key="2">
    <source>
        <dbReference type="EMBL" id="SPY47837.1"/>
    </source>
</evidence>
<organism evidence="2 3">
    <name type="scientific">Peptoniphilus harei</name>
    <dbReference type="NCBI Taxonomy" id="54005"/>
    <lineage>
        <taxon>Bacteria</taxon>
        <taxon>Bacillati</taxon>
        <taxon>Bacillota</taxon>
        <taxon>Tissierellia</taxon>
        <taxon>Tissierellales</taxon>
        <taxon>Peptoniphilaceae</taxon>
        <taxon>Peptoniphilus</taxon>
    </lineage>
</organism>
<evidence type="ECO:0000313" key="3">
    <source>
        <dbReference type="Proteomes" id="UP000250070"/>
    </source>
</evidence>
<reference evidence="2 3" key="1">
    <citation type="submission" date="2018-06" db="EMBL/GenBank/DDBJ databases">
        <authorList>
            <consortium name="Pathogen Informatics"/>
            <person name="Doyle S."/>
        </authorList>
    </citation>
    <scope>NUCLEOTIDE SEQUENCE [LARGE SCALE GENOMIC DNA]</scope>
    <source>
        <strain evidence="2 3">NCTC13076</strain>
    </source>
</reference>
<protein>
    <submittedName>
        <fullName evidence="2">Uncharacterized protein</fullName>
    </submittedName>
</protein>
<name>A0A2X1XYQ4_9FIRM</name>
<dbReference type="AlphaFoldDB" id="A0A2X1XYQ4"/>
<dbReference type="RefSeq" id="WP_112889856.1">
    <property type="nucleotide sequence ID" value="NZ_CP068103.1"/>
</dbReference>
<gene>
    <name evidence="2" type="ORF">NCTC13076_01169</name>
</gene>
<accession>A0A2X1XYQ4</accession>
<feature type="transmembrane region" description="Helical" evidence="1">
    <location>
        <begin position="44"/>
        <end position="61"/>
    </location>
</feature>
<dbReference type="EMBL" id="UATM01000032">
    <property type="protein sequence ID" value="SPY47837.1"/>
    <property type="molecule type" value="Genomic_DNA"/>
</dbReference>
<feature type="transmembrane region" description="Helical" evidence="1">
    <location>
        <begin position="97"/>
        <end position="115"/>
    </location>
</feature>
<dbReference type="GeneID" id="83862655"/>
<evidence type="ECO:0000256" key="1">
    <source>
        <dbReference type="SAM" id="Phobius"/>
    </source>
</evidence>
<keyword evidence="1" id="KW-0812">Transmembrane</keyword>
<feature type="transmembrane region" description="Helical" evidence="1">
    <location>
        <begin position="70"/>
        <end position="91"/>
    </location>
</feature>
<sequence>MNDKSKKILKYIAIYLIIYLLYKVSYASRSHIAFNVFDGKNHTLNYFISLLTFNILGIFLIKKSIIGHNFYLILISFNVIDAIGASGDIAYSQNDNYLFFIIPCIFIIFECFQYYKENKKLKSK</sequence>
<keyword evidence="1" id="KW-1133">Transmembrane helix</keyword>
<dbReference type="OrthoDB" id="1699129at2"/>
<proteinExistence type="predicted"/>
<keyword evidence="1" id="KW-0472">Membrane</keyword>